<sequence length="103" mass="11692">MPLLSSSPLPADIQCETSILNNGRTQLENKNSTMLRQTWGTLSRQRIGRIGNRKEVYLDYITHETADQNNESKLGSQHSTIFSVMLRLARAARDEVYAVRSKI</sequence>
<proteinExistence type="predicted"/>
<organism evidence="1">
    <name type="scientific">Ananas comosus var. bracteatus</name>
    <name type="common">red pineapple</name>
    <dbReference type="NCBI Taxonomy" id="296719"/>
    <lineage>
        <taxon>Eukaryota</taxon>
        <taxon>Viridiplantae</taxon>
        <taxon>Streptophyta</taxon>
        <taxon>Embryophyta</taxon>
        <taxon>Tracheophyta</taxon>
        <taxon>Spermatophyta</taxon>
        <taxon>Magnoliopsida</taxon>
        <taxon>Liliopsida</taxon>
        <taxon>Poales</taxon>
        <taxon>Bromeliaceae</taxon>
        <taxon>Bromelioideae</taxon>
        <taxon>Ananas</taxon>
    </lineage>
</organism>
<dbReference type="EMBL" id="LR862136">
    <property type="protein sequence ID" value="CAD1842979.1"/>
    <property type="molecule type" value="Genomic_DNA"/>
</dbReference>
<name>A0A6V7QIK5_ANACO</name>
<protein>
    <submittedName>
        <fullName evidence="1">Uncharacterized protein</fullName>
    </submittedName>
</protein>
<gene>
    <name evidence="1" type="ORF">CB5_LOCUS26190</name>
</gene>
<accession>A0A6V7QIK5</accession>
<dbReference type="AlphaFoldDB" id="A0A6V7QIK5"/>
<evidence type="ECO:0000313" key="1">
    <source>
        <dbReference type="EMBL" id="CAD1842979.1"/>
    </source>
</evidence>
<reference evidence="1" key="1">
    <citation type="submission" date="2020-07" db="EMBL/GenBank/DDBJ databases">
        <authorList>
            <person name="Lin J."/>
        </authorList>
    </citation>
    <scope>NUCLEOTIDE SEQUENCE</scope>
</reference>